<dbReference type="EMBL" id="CM001403">
    <property type="protein sequence ID" value="EHQ26099.1"/>
    <property type="molecule type" value="Genomic_DNA"/>
</dbReference>
<dbReference type="STRING" id="714943.Mucpa_1956"/>
<evidence type="ECO:0000256" key="1">
    <source>
        <dbReference type="SAM" id="SignalP"/>
    </source>
</evidence>
<evidence type="ECO:0000259" key="2">
    <source>
        <dbReference type="Pfam" id="PF13568"/>
    </source>
</evidence>
<evidence type="ECO:0000313" key="4">
    <source>
        <dbReference type="Proteomes" id="UP000002774"/>
    </source>
</evidence>
<dbReference type="Pfam" id="PF13568">
    <property type="entry name" value="OMP_b-brl_2"/>
    <property type="match status" value="1"/>
</dbReference>
<feature type="signal peptide" evidence="1">
    <location>
        <begin position="1"/>
        <end position="22"/>
    </location>
</feature>
<dbReference type="eggNOG" id="COG3637">
    <property type="taxonomic scope" value="Bacteria"/>
</dbReference>
<dbReference type="HOGENOM" id="CLU_082049_4_3_10"/>
<feature type="domain" description="Outer membrane protein beta-barrel" evidence="2">
    <location>
        <begin position="19"/>
        <end position="178"/>
    </location>
</feature>
<reference evidence="3" key="1">
    <citation type="submission" date="2011-09" db="EMBL/GenBank/DDBJ databases">
        <title>The permanent draft genome of Mucilaginibacter paludis DSM 18603.</title>
        <authorList>
            <consortium name="US DOE Joint Genome Institute (JGI-PGF)"/>
            <person name="Lucas S."/>
            <person name="Han J."/>
            <person name="Lapidus A."/>
            <person name="Bruce D."/>
            <person name="Goodwin L."/>
            <person name="Pitluck S."/>
            <person name="Peters L."/>
            <person name="Kyrpides N."/>
            <person name="Mavromatis K."/>
            <person name="Ivanova N."/>
            <person name="Mikhailova N."/>
            <person name="Held B."/>
            <person name="Detter J.C."/>
            <person name="Tapia R."/>
            <person name="Han C."/>
            <person name="Land M."/>
            <person name="Hauser L."/>
            <person name="Markowitz V."/>
            <person name="Cheng J.-F."/>
            <person name="Hugenholtz P."/>
            <person name="Woyke T."/>
            <person name="Wu D."/>
            <person name="Tindall B."/>
            <person name="Brambilla E."/>
            <person name="Klenk H.-P."/>
            <person name="Eisen J.A."/>
        </authorList>
    </citation>
    <scope>NUCLEOTIDE SEQUENCE [LARGE SCALE GENOMIC DNA]</scope>
    <source>
        <strain evidence="3">DSM 18603</strain>
    </source>
</reference>
<organism evidence="3 4">
    <name type="scientific">Mucilaginibacter paludis DSM 18603</name>
    <dbReference type="NCBI Taxonomy" id="714943"/>
    <lineage>
        <taxon>Bacteria</taxon>
        <taxon>Pseudomonadati</taxon>
        <taxon>Bacteroidota</taxon>
        <taxon>Sphingobacteriia</taxon>
        <taxon>Sphingobacteriales</taxon>
        <taxon>Sphingobacteriaceae</taxon>
        <taxon>Mucilaginibacter</taxon>
    </lineage>
</organism>
<dbReference type="OrthoDB" id="947434at2"/>
<feature type="chain" id="PRO_5003557729" description="Outer membrane protein beta-barrel domain-containing protein" evidence="1">
    <location>
        <begin position="23"/>
        <end position="202"/>
    </location>
</feature>
<evidence type="ECO:0000313" key="3">
    <source>
        <dbReference type="EMBL" id="EHQ26099.1"/>
    </source>
</evidence>
<dbReference type="RefSeq" id="WP_008506067.1">
    <property type="nucleotide sequence ID" value="NZ_CM001403.1"/>
</dbReference>
<dbReference type="AlphaFoldDB" id="H1YD42"/>
<keyword evidence="1" id="KW-0732">Signal</keyword>
<gene>
    <name evidence="3" type="ORF">Mucpa_1956</name>
</gene>
<sequence>MKKLVLMLVVFTAIVIKGFSQTASENQSFGKKLLGKMEFGLTAGGNASNFTNANFPTDPLPGFQAGLTVAYKFTDNFMVQEEFLYAMQGAKVKGGILGTQDIKLSYAAVPILFKYRTNSGLFVEGGPQAGFKIKEDMVGYTDAQFFKKIDFGVVGGIGYKSSIGLGIDARYVYGLQKVQENPSVILGDFKNNSIQASIFYVF</sequence>
<dbReference type="InterPro" id="IPR025665">
    <property type="entry name" value="Beta-barrel_OMP_2"/>
</dbReference>
<name>H1YD42_9SPHI</name>
<proteinExistence type="predicted"/>
<keyword evidence="4" id="KW-1185">Reference proteome</keyword>
<accession>H1YD42</accession>
<protein>
    <recommendedName>
        <fullName evidence="2">Outer membrane protein beta-barrel domain-containing protein</fullName>
    </recommendedName>
</protein>
<dbReference type="Proteomes" id="UP000002774">
    <property type="component" value="Chromosome"/>
</dbReference>